<comment type="caution">
    <text evidence="2">The sequence shown here is derived from an EMBL/GenBank/DDBJ whole genome shotgun (WGS) entry which is preliminary data.</text>
</comment>
<name>A0A6I5A0T1_9BACI</name>
<dbReference type="Proteomes" id="UP000468638">
    <property type="component" value="Unassembled WGS sequence"/>
</dbReference>
<dbReference type="AlphaFoldDB" id="A0A6I5A0T1"/>
<gene>
    <name evidence="2" type="ORF">GLW05_09655</name>
</gene>
<reference evidence="2 3" key="1">
    <citation type="submission" date="2019-11" db="EMBL/GenBank/DDBJ databases">
        <title>Genome sequences of 17 halophilic strains isolated from different environments.</title>
        <authorList>
            <person name="Furrow R.E."/>
        </authorList>
    </citation>
    <scope>NUCLEOTIDE SEQUENCE [LARGE SCALE GENOMIC DNA]</scope>
    <source>
        <strain evidence="2 3">22514_16_FS</strain>
    </source>
</reference>
<dbReference type="RefSeq" id="WP_160909576.1">
    <property type="nucleotide sequence ID" value="NZ_WMEQ01000006.1"/>
</dbReference>
<proteinExistence type="predicted"/>
<evidence type="ECO:0000256" key="1">
    <source>
        <dbReference type="SAM" id="SignalP"/>
    </source>
</evidence>
<sequence length="378" mass="43919">MYKLARIASLALLAFLILSNQQEVSALETDRERTVEPTKTFTISLNTEVQSSALENGFVVKNANGEAVNADVYFGESQKKVKVAAPEGGYEDGNTYTLHILKDQVCSAQQACMNNSIELSFTIDGDFNPENVLQKIIDEEDDVHTMIENHLQDWEEVQKPISDIPEEDFRQGLEGGYTKEYIENHWIEDIYQTANRTDFYEPHRFFPLASHELSELIEYEVVKVDEDTRELYVSEFYLHVPKMWKYTMEKVDGEWLIDDLESIFHPIDHESMITNTLYNNGTYDFGAFSGENSYTIESDLPRPYKVMYKEKSSDNEEYKRVEPVESYSLNDIIAKDYYYFTTKNPEGEKVGEYRVGVEDHKLYDVLNEQEIESEFYSE</sequence>
<keyword evidence="1" id="KW-0732">Signal</keyword>
<evidence type="ECO:0000313" key="2">
    <source>
        <dbReference type="EMBL" id="MYL33863.1"/>
    </source>
</evidence>
<evidence type="ECO:0000313" key="3">
    <source>
        <dbReference type="Proteomes" id="UP000468638"/>
    </source>
</evidence>
<dbReference type="EMBL" id="WMEQ01000006">
    <property type="protein sequence ID" value="MYL33863.1"/>
    <property type="molecule type" value="Genomic_DNA"/>
</dbReference>
<feature type="chain" id="PRO_5026042108" description="SbsA Ig-like domain-containing protein" evidence="1">
    <location>
        <begin position="27"/>
        <end position="378"/>
    </location>
</feature>
<feature type="signal peptide" evidence="1">
    <location>
        <begin position="1"/>
        <end position="26"/>
    </location>
</feature>
<organism evidence="2 3">
    <name type="scientific">Pontibacillus yanchengensis</name>
    <dbReference type="NCBI Taxonomy" id="462910"/>
    <lineage>
        <taxon>Bacteria</taxon>
        <taxon>Bacillati</taxon>
        <taxon>Bacillota</taxon>
        <taxon>Bacilli</taxon>
        <taxon>Bacillales</taxon>
        <taxon>Bacillaceae</taxon>
        <taxon>Pontibacillus</taxon>
    </lineage>
</organism>
<dbReference type="OrthoDB" id="1815486at2"/>
<evidence type="ECO:0008006" key="4">
    <source>
        <dbReference type="Google" id="ProtNLM"/>
    </source>
</evidence>
<accession>A0A6I5A0T1</accession>
<protein>
    <recommendedName>
        <fullName evidence="4">SbsA Ig-like domain-containing protein</fullName>
    </recommendedName>
</protein>